<evidence type="ECO:0000256" key="1">
    <source>
        <dbReference type="SAM" id="MobiDB-lite"/>
    </source>
</evidence>
<dbReference type="GeneID" id="17322078"/>
<name>R7Q7N7_CHOCR</name>
<accession>R7Q7N7</accession>
<feature type="region of interest" description="Disordered" evidence="1">
    <location>
        <begin position="27"/>
        <end position="46"/>
    </location>
</feature>
<proteinExistence type="predicted"/>
<dbReference type="AlphaFoldDB" id="R7Q7N7"/>
<dbReference type="Gramene" id="CDF34547">
    <property type="protein sequence ID" value="CDF34547"/>
    <property type="gene ID" value="CHC_T00003181001"/>
</dbReference>
<dbReference type="KEGG" id="ccp:CHC_T00003181001"/>
<dbReference type="RefSeq" id="XP_005714366.1">
    <property type="nucleotide sequence ID" value="XM_005714309.1"/>
</dbReference>
<reference evidence="3" key="1">
    <citation type="journal article" date="2013" name="Proc. Natl. Acad. Sci. U.S.A.">
        <title>Genome structure and metabolic features in the red seaweed Chondrus crispus shed light on evolution of the Archaeplastida.</title>
        <authorList>
            <person name="Collen J."/>
            <person name="Porcel B."/>
            <person name="Carre W."/>
            <person name="Ball S.G."/>
            <person name="Chaparro C."/>
            <person name="Tonon T."/>
            <person name="Barbeyron T."/>
            <person name="Michel G."/>
            <person name="Noel B."/>
            <person name="Valentin K."/>
            <person name="Elias M."/>
            <person name="Artiguenave F."/>
            <person name="Arun A."/>
            <person name="Aury J.M."/>
            <person name="Barbosa-Neto J.F."/>
            <person name="Bothwell J.H."/>
            <person name="Bouget F.Y."/>
            <person name="Brillet L."/>
            <person name="Cabello-Hurtado F."/>
            <person name="Capella-Gutierrez S."/>
            <person name="Charrier B."/>
            <person name="Cladiere L."/>
            <person name="Cock J.M."/>
            <person name="Coelho S.M."/>
            <person name="Colleoni C."/>
            <person name="Czjzek M."/>
            <person name="Da Silva C."/>
            <person name="Delage L."/>
            <person name="Denoeud F."/>
            <person name="Deschamps P."/>
            <person name="Dittami S.M."/>
            <person name="Gabaldon T."/>
            <person name="Gachon C.M."/>
            <person name="Groisillier A."/>
            <person name="Herve C."/>
            <person name="Jabbari K."/>
            <person name="Katinka M."/>
            <person name="Kloareg B."/>
            <person name="Kowalczyk N."/>
            <person name="Labadie K."/>
            <person name="Leblanc C."/>
            <person name="Lopez P.J."/>
            <person name="McLachlan D.H."/>
            <person name="Meslet-Cladiere L."/>
            <person name="Moustafa A."/>
            <person name="Nehr Z."/>
            <person name="Nyvall Collen P."/>
            <person name="Panaud O."/>
            <person name="Partensky F."/>
            <person name="Poulain J."/>
            <person name="Rensing S.A."/>
            <person name="Rousvoal S."/>
            <person name="Samson G."/>
            <person name="Symeonidi A."/>
            <person name="Weissenbach J."/>
            <person name="Zambounis A."/>
            <person name="Wincker P."/>
            <person name="Boyen C."/>
        </authorList>
    </citation>
    <scope>NUCLEOTIDE SEQUENCE [LARGE SCALE GENOMIC DNA]</scope>
    <source>
        <strain evidence="3">cv. Stackhouse</strain>
    </source>
</reference>
<evidence type="ECO:0000313" key="2">
    <source>
        <dbReference type="EMBL" id="CDF34547.1"/>
    </source>
</evidence>
<keyword evidence="3" id="KW-1185">Reference proteome</keyword>
<sequence length="99" mass="10951">MEAWLQLEEARVERKALDLKDGLVRPVSSRGRGRHQSRIKGSLSRDGTADTHVATVTVIDKQDFSVVCRQSTAIFYKSLSPSLKNKFVNACQFPSSGDA</sequence>
<organism evidence="2 3">
    <name type="scientific">Chondrus crispus</name>
    <name type="common">Carrageen Irish moss</name>
    <name type="synonym">Polymorpha crispa</name>
    <dbReference type="NCBI Taxonomy" id="2769"/>
    <lineage>
        <taxon>Eukaryota</taxon>
        <taxon>Rhodophyta</taxon>
        <taxon>Florideophyceae</taxon>
        <taxon>Rhodymeniophycidae</taxon>
        <taxon>Gigartinales</taxon>
        <taxon>Gigartinaceae</taxon>
        <taxon>Chondrus</taxon>
    </lineage>
</organism>
<dbReference type="EMBL" id="HG001696">
    <property type="protein sequence ID" value="CDF34547.1"/>
    <property type="molecule type" value="Genomic_DNA"/>
</dbReference>
<protein>
    <submittedName>
        <fullName evidence="2">Uncharacterized protein</fullName>
    </submittedName>
</protein>
<dbReference type="Proteomes" id="UP000012073">
    <property type="component" value="Unassembled WGS sequence"/>
</dbReference>
<evidence type="ECO:0000313" key="3">
    <source>
        <dbReference type="Proteomes" id="UP000012073"/>
    </source>
</evidence>
<gene>
    <name evidence="2" type="ORF">CHC_T00003181001</name>
</gene>